<evidence type="ECO:0000313" key="1">
    <source>
        <dbReference type="Proteomes" id="UP000887563"/>
    </source>
</evidence>
<dbReference type="Proteomes" id="UP000887563">
    <property type="component" value="Unplaced"/>
</dbReference>
<protein>
    <submittedName>
        <fullName evidence="2">Candidate secreted effector</fullName>
    </submittedName>
</protein>
<evidence type="ECO:0000313" key="2">
    <source>
        <dbReference type="WBParaSite" id="Minc3s00233g08185"/>
    </source>
</evidence>
<dbReference type="WBParaSite" id="Minc3s00233g08185">
    <property type="protein sequence ID" value="Minc3s00233g08185"/>
    <property type="gene ID" value="Minc3s00233g08185"/>
</dbReference>
<reference evidence="2" key="1">
    <citation type="submission" date="2022-11" db="UniProtKB">
        <authorList>
            <consortium name="WormBaseParasite"/>
        </authorList>
    </citation>
    <scope>IDENTIFICATION</scope>
</reference>
<proteinExistence type="predicted"/>
<keyword evidence="1" id="KW-1185">Reference proteome</keyword>
<name>A0A914L270_MELIC</name>
<dbReference type="AlphaFoldDB" id="A0A914L270"/>
<accession>A0A914L270</accession>
<organism evidence="1 2">
    <name type="scientific">Meloidogyne incognita</name>
    <name type="common">Southern root-knot nematode worm</name>
    <name type="synonym">Oxyuris incognita</name>
    <dbReference type="NCBI Taxonomy" id="6306"/>
    <lineage>
        <taxon>Eukaryota</taxon>
        <taxon>Metazoa</taxon>
        <taxon>Ecdysozoa</taxon>
        <taxon>Nematoda</taxon>
        <taxon>Chromadorea</taxon>
        <taxon>Rhabditida</taxon>
        <taxon>Tylenchina</taxon>
        <taxon>Tylenchomorpha</taxon>
        <taxon>Tylenchoidea</taxon>
        <taxon>Meloidogynidae</taxon>
        <taxon>Meloidogyninae</taxon>
        <taxon>Meloidogyne</taxon>
        <taxon>Meloidogyne incognita group</taxon>
    </lineage>
</organism>
<sequence length="62" mass="7346">MVERTNNKNVSNFEKLVTKLEKDIEIEAYYNCETNFDDSPDRLAKKPAIKSETTNLMEQYWV</sequence>